<evidence type="ECO:0000313" key="3">
    <source>
        <dbReference type="Proteomes" id="UP000777438"/>
    </source>
</evidence>
<dbReference type="EMBL" id="JAGPYM010000005">
    <property type="protein sequence ID" value="KAH6894712.1"/>
    <property type="molecule type" value="Genomic_DNA"/>
</dbReference>
<feature type="chain" id="PRO_5040477918" description="Lysine-specific metallo-endopeptidase domain-containing protein" evidence="1">
    <location>
        <begin position="17"/>
        <end position="368"/>
    </location>
</feature>
<protein>
    <recommendedName>
        <fullName evidence="4">Lysine-specific metallo-endopeptidase domain-containing protein</fullName>
    </recommendedName>
</protein>
<keyword evidence="1" id="KW-0732">Signal</keyword>
<dbReference type="OrthoDB" id="5039373at2759"/>
<accession>A0A9P8W9J8</accession>
<evidence type="ECO:0000313" key="2">
    <source>
        <dbReference type="EMBL" id="KAH6894712.1"/>
    </source>
</evidence>
<sequence length="368" mass="40209">MRISLLFGLLAGLSWAADLNAWDFDNTCTGQQAALQKAYDDAALLAAKALQDLQTIQSPRPRYTRANIPRIQEWDRVARAVTNMFGFVPDPAGHSPTETHLSNVLYVYNRMNQALQSSQNVPAGGYSGLHQKSMIMCGDSVWRWVGRNDADPYDPAGRPLSVSRATQIGANAGAWAYQERYMANGNPNSVGLCRPGIYAVTMTRYDFIVFCDASFAAQIAGTQSAIDGKNGAAVGDRVDTYGQFSLSRIMIHELAHWYGGAGTGTINERRVTDQQAVGNRGDLVWFDTAANRYVNQNPTGTLPRALTYFYTFCSRLARTNTGANAANSGPARATFTAEAYAYFAIMAYMDNFDWADDGRAKAIPVIAP</sequence>
<dbReference type="Proteomes" id="UP000777438">
    <property type="component" value="Unassembled WGS sequence"/>
</dbReference>
<organism evidence="2 3">
    <name type="scientific">Thelonectria olida</name>
    <dbReference type="NCBI Taxonomy" id="1576542"/>
    <lineage>
        <taxon>Eukaryota</taxon>
        <taxon>Fungi</taxon>
        <taxon>Dikarya</taxon>
        <taxon>Ascomycota</taxon>
        <taxon>Pezizomycotina</taxon>
        <taxon>Sordariomycetes</taxon>
        <taxon>Hypocreomycetidae</taxon>
        <taxon>Hypocreales</taxon>
        <taxon>Nectriaceae</taxon>
        <taxon>Thelonectria</taxon>
    </lineage>
</organism>
<name>A0A9P8W9J8_9HYPO</name>
<proteinExistence type="predicted"/>
<comment type="caution">
    <text evidence="2">The sequence shown here is derived from an EMBL/GenBank/DDBJ whole genome shotgun (WGS) entry which is preliminary data.</text>
</comment>
<gene>
    <name evidence="2" type="ORF">B0T10DRAFT_590429</name>
</gene>
<keyword evidence="3" id="KW-1185">Reference proteome</keyword>
<evidence type="ECO:0008006" key="4">
    <source>
        <dbReference type="Google" id="ProtNLM"/>
    </source>
</evidence>
<dbReference type="GO" id="GO:0008237">
    <property type="term" value="F:metallopeptidase activity"/>
    <property type="evidence" value="ECO:0007669"/>
    <property type="project" value="InterPro"/>
</dbReference>
<reference evidence="2 3" key="1">
    <citation type="journal article" date="2021" name="Nat. Commun.">
        <title>Genetic determinants of endophytism in the Arabidopsis root mycobiome.</title>
        <authorList>
            <person name="Mesny F."/>
            <person name="Miyauchi S."/>
            <person name="Thiergart T."/>
            <person name="Pickel B."/>
            <person name="Atanasova L."/>
            <person name="Karlsson M."/>
            <person name="Huettel B."/>
            <person name="Barry K.W."/>
            <person name="Haridas S."/>
            <person name="Chen C."/>
            <person name="Bauer D."/>
            <person name="Andreopoulos W."/>
            <person name="Pangilinan J."/>
            <person name="LaButti K."/>
            <person name="Riley R."/>
            <person name="Lipzen A."/>
            <person name="Clum A."/>
            <person name="Drula E."/>
            <person name="Henrissat B."/>
            <person name="Kohler A."/>
            <person name="Grigoriev I.V."/>
            <person name="Martin F.M."/>
            <person name="Hacquard S."/>
        </authorList>
    </citation>
    <scope>NUCLEOTIDE SEQUENCE [LARGE SCALE GENOMIC DNA]</scope>
    <source>
        <strain evidence="2 3">MPI-CAGE-CH-0241</strain>
    </source>
</reference>
<feature type="signal peptide" evidence="1">
    <location>
        <begin position="1"/>
        <end position="16"/>
    </location>
</feature>
<dbReference type="AlphaFoldDB" id="A0A9P8W9J8"/>
<dbReference type="Gene3D" id="3.40.390.10">
    <property type="entry name" value="Collagenase (Catalytic Domain)"/>
    <property type="match status" value="1"/>
</dbReference>
<dbReference type="InterPro" id="IPR024079">
    <property type="entry name" value="MetalloPept_cat_dom_sf"/>
</dbReference>
<evidence type="ECO:0000256" key="1">
    <source>
        <dbReference type="SAM" id="SignalP"/>
    </source>
</evidence>